<feature type="domain" description="Homing endonuclease LAGLIDADG" evidence="1">
    <location>
        <begin position="193"/>
        <end position="288"/>
    </location>
</feature>
<protein>
    <submittedName>
        <fullName evidence="2">Putative site-specific DNA endonuclease</fullName>
    </submittedName>
</protein>
<reference evidence="2" key="1">
    <citation type="submission" date="2003-08" db="EMBL/GenBank/DDBJ databases">
        <authorList>
            <person name="Pombert J.-F."/>
            <person name="Otis C."/>
            <person name="Lemieux C."/>
            <person name="Turmel M."/>
        </authorList>
    </citation>
    <scope>NUCLEOTIDE SEQUENCE</scope>
    <source>
        <strain evidence="2">UTEX 1912</strain>
    </source>
</reference>
<evidence type="ECO:0000259" key="1">
    <source>
        <dbReference type="Pfam" id="PF00961"/>
    </source>
</evidence>
<dbReference type="EMBL" id="AY359242">
    <property type="protein sequence ID" value="AAQ18722.1"/>
    <property type="molecule type" value="Genomic_DNA"/>
</dbReference>
<dbReference type="AlphaFoldDB" id="Q6UVV4"/>
<keyword evidence="2" id="KW-0496">Mitochondrion</keyword>
<accession>Q6UVV4</accession>
<proteinExistence type="predicted"/>
<dbReference type="SUPFAM" id="SSF55608">
    <property type="entry name" value="Homing endonucleases"/>
    <property type="match status" value="2"/>
</dbReference>
<feature type="domain" description="Homing endonuclease LAGLIDADG" evidence="1">
    <location>
        <begin position="54"/>
        <end position="147"/>
    </location>
</feature>
<geneLocation type="mitochondrion" evidence="2"/>
<sequence length="298" mass="34636">MTKHNLDKHFMPSEEGDRPQGLLADLLPVSIATKRGPLRNDRRKLVVYLEPFFVGLFEGNGCLYMRKTKNGKYSYGVLQIDLKFLPENEAMLKMIASHFGGTIQYEKKGGVITKVKWLAIAQKTVEDCLSVFEKYPFLTSRKICQLNHLKQCIKLNTWGYHLETRDSRYHKQKDIIKHYKANLIIPPYFGPWLSGFTEAEGCFRSTHRLSFYISQNDDWYILNAIKTYLGSHHKVGVHKDSRRPWLGTVQYRVSMSGKPTIENIVNHFSQFPLLGYKKISYESFCQFYFAQSNLKTKA</sequence>
<name>Q6UVV4_TUPAK</name>
<dbReference type="PANTHER" id="PTHR36181:SF3">
    <property type="entry name" value="INTRON-ENCODED DNA ENDONUCLEASE AI5 BETA"/>
    <property type="match status" value="1"/>
</dbReference>
<evidence type="ECO:0000313" key="2">
    <source>
        <dbReference type="EMBL" id="AAQ18722.1"/>
    </source>
</evidence>
<dbReference type="GeneID" id="29030835"/>
<dbReference type="RefSeq" id="YP_025761.1">
    <property type="nucleotide sequence ID" value="NC_005926.1"/>
</dbReference>
<dbReference type="InterPro" id="IPR051289">
    <property type="entry name" value="LAGLIDADG_Endonuclease"/>
</dbReference>
<dbReference type="Pfam" id="PF00961">
    <property type="entry name" value="LAGLIDADG_1"/>
    <property type="match status" value="2"/>
</dbReference>
<dbReference type="Gene3D" id="3.10.28.10">
    <property type="entry name" value="Homing endonucleases"/>
    <property type="match status" value="2"/>
</dbReference>
<keyword evidence="2" id="KW-0255">Endonuclease</keyword>
<dbReference type="GO" id="GO:0004519">
    <property type="term" value="F:endonuclease activity"/>
    <property type="evidence" value="ECO:0007669"/>
    <property type="project" value="UniProtKB-KW"/>
</dbReference>
<keyword evidence="2" id="KW-0540">Nuclease</keyword>
<dbReference type="GO" id="GO:0005739">
    <property type="term" value="C:mitochondrion"/>
    <property type="evidence" value="ECO:0007669"/>
    <property type="project" value="UniProtKB-ARBA"/>
</dbReference>
<dbReference type="InterPro" id="IPR004860">
    <property type="entry name" value="LAGLIDADG_dom"/>
</dbReference>
<dbReference type="InterPro" id="IPR027434">
    <property type="entry name" value="Homing_endonucl"/>
</dbReference>
<reference evidence="2" key="2">
    <citation type="journal article" date="2004" name="Mol. Biol. Evol.">
        <title>The complete mitochondrial DNA sequence of the green alga Pseudendoclonium akinetum (Ulvophyceae) highlights distinctive evolutionary trends in the chlorophyta and suggests a sister-group relationship between the Ulvophyceae and Chlorophyceae.</title>
        <authorList>
            <person name="Pombert J.F."/>
            <person name="Otis C."/>
            <person name="Lemieux C."/>
            <person name="Turmel M."/>
        </authorList>
    </citation>
    <scope>NUCLEOTIDE SEQUENCE</scope>
    <source>
        <strain evidence="2">UTEX 1912</strain>
    </source>
</reference>
<organism evidence="2">
    <name type="scientific">Tupiella akineta</name>
    <name type="common">Green alga</name>
    <name type="synonym">Pseudendoclonium akinetum</name>
    <dbReference type="NCBI Taxonomy" id="160070"/>
    <lineage>
        <taxon>Eukaryota</taxon>
        <taxon>Viridiplantae</taxon>
        <taxon>Chlorophyta</taxon>
        <taxon>core chlorophytes</taxon>
        <taxon>Ulvophyceae</taxon>
        <taxon>OUU clade</taxon>
        <taxon>Ulotrichales</taxon>
        <taxon>Tupiellaceae</taxon>
        <taxon>Tupiella</taxon>
    </lineage>
</organism>
<keyword evidence="2" id="KW-0378">Hydrolase</keyword>
<dbReference type="PANTHER" id="PTHR36181">
    <property type="entry name" value="INTRON-ENCODED ENDONUCLEASE AI3-RELATED"/>
    <property type="match status" value="1"/>
</dbReference>